<evidence type="ECO:0000313" key="2">
    <source>
        <dbReference type="EMBL" id="AKP67445.1"/>
    </source>
</evidence>
<name>A0A0H4R168_9LACO</name>
<dbReference type="RefSeq" id="WP_048704770.1">
    <property type="nucleotide sequence ID" value="NZ_CP012034.1"/>
</dbReference>
<dbReference type="KEGG" id="lgn:ABM34_07805"/>
<dbReference type="SUPFAM" id="SSF143100">
    <property type="entry name" value="TTHA1013/TTHA0281-like"/>
    <property type="match status" value="1"/>
</dbReference>
<dbReference type="Gene3D" id="3.30.160.250">
    <property type="match status" value="1"/>
</dbReference>
<dbReference type="EMBL" id="CP012034">
    <property type="protein sequence ID" value="AKP67445.1"/>
    <property type="molecule type" value="Genomic_DNA"/>
</dbReference>
<organism evidence="2 3">
    <name type="scientific">Companilactobacillus ginsenosidimutans</name>
    <dbReference type="NCBI Taxonomy" id="1007676"/>
    <lineage>
        <taxon>Bacteria</taxon>
        <taxon>Bacillati</taxon>
        <taxon>Bacillota</taxon>
        <taxon>Bacilli</taxon>
        <taxon>Lactobacillales</taxon>
        <taxon>Lactobacillaceae</taxon>
        <taxon>Companilactobacillus</taxon>
    </lineage>
</organism>
<accession>A0A0H4R168</accession>
<dbReference type="InterPro" id="IPR035069">
    <property type="entry name" value="TTHA1013/TTHA0281-like"/>
</dbReference>
<dbReference type="InterPro" id="IPR031807">
    <property type="entry name" value="HicB-like"/>
</dbReference>
<proteinExistence type="predicted"/>
<dbReference type="OrthoDB" id="5419659at2"/>
<evidence type="ECO:0000313" key="3">
    <source>
        <dbReference type="Proteomes" id="UP000036106"/>
    </source>
</evidence>
<reference evidence="3" key="1">
    <citation type="submission" date="2015-07" db="EMBL/GenBank/DDBJ databases">
        <title>Lactobacillus ginsenosidimutans/EMML 3141/ whole genome sequencing.</title>
        <authorList>
            <person name="Kim M.K."/>
            <person name="Im W.-T."/>
            <person name="Srinivasan S."/>
            <person name="Lee J.-J."/>
        </authorList>
    </citation>
    <scope>NUCLEOTIDE SEQUENCE [LARGE SCALE GENOMIC DNA]</scope>
    <source>
        <strain evidence="3">EMML 3041</strain>
    </source>
</reference>
<sequence length="103" mass="11441">MQKQNLVCYPAILDDSINSKGVYNVTFPDLPEIITFGDGLPKALYMASDALGTVINDVVDLPEPSDWEEIRSKNPGKIVTLVFADLTVAKQQTKDYKNTHLNE</sequence>
<feature type="domain" description="HicB-like antitoxin of toxin-antitoxin system" evidence="1">
    <location>
        <begin position="9"/>
        <end position="93"/>
    </location>
</feature>
<dbReference type="PATRIC" id="fig|1007676.4.peg.1570"/>
<gene>
    <name evidence="2" type="ORF">ABM34_07805</name>
</gene>
<dbReference type="Pfam" id="PF15919">
    <property type="entry name" value="HicB_lk_antitox"/>
    <property type="match status" value="1"/>
</dbReference>
<keyword evidence="3" id="KW-1185">Reference proteome</keyword>
<dbReference type="Proteomes" id="UP000036106">
    <property type="component" value="Chromosome"/>
</dbReference>
<evidence type="ECO:0000259" key="1">
    <source>
        <dbReference type="Pfam" id="PF15919"/>
    </source>
</evidence>
<dbReference type="STRING" id="1007676.ABM34_07805"/>
<protein>
    <recommendedName>
        <fullName evidence="1">HicB-like antitoxin of toxin-antitoxin system domain-containing protein</fullName>
    </recommendedName>
</protein>
<dbReference type="AlphaFoldDB" id="A0A0H4R168"/>